<evidence type="ECO:0000313" key="2">
    <source>
        <dbReference type="EMBL" id="SEL51925.1"/>
    </source>
</evidence>
<keyword evidence="3" id="KW-1185">Reference proteome</keyword>
<keyword evidence="1" id="KW-1133">Transmembrane helix</keyword>
<reference evidence="3" key="1">
    <citation type="submission" date="2016-10" db="EMBL/GenBank/DDBJ databases">
        <authorList>
            <person name="Varghese N."/>
            <person name="Submissions S."/>
        </authorList>
    </citation>
    <scope>NUCLEOTIDE SEQUENCE [LARGE SCALE GENOMIC DNA]</scope>
    <source>
        <strain evidence="3">DSM 44675</strain>
    </source>
</reference>
<dbReference type="EMBL" id="FOAW01000010">
    <property type="protein sequence ID" value="SEL51925.1"/>
    <property type="molecule type" value="Genomic_DNA"/>
</dbReference>
<protein>
    <submittedName>
        <fullName evidence="2">Uncharacterized protein</fullName>
    </submittedName>
</protein>
<accession>A0A1H7QWC5</accession>
<evidence type="ECO:0000313" key="3">
    <source>
        <dbReference type="Proteomes" id="UP000198677"/>
    </source>
</evidence>
<evidence type="ECO:0000256" key="1">
    <source>
        <dbReference type="SAM" id="Phobius"/>
    </source>
</evidence>
<proteinExistence type="predicted"/>
<name>A0A1H7QWC5_9NOCA</name>
<keyword evidence="1" id="KW-0812">Transmembrane</keyword>
<gene>
    <name evidence="2" type="ORF">SAMN05444583_11051</name>
</gene>
<sequence length="216" mass="24488">MTGKFSWTGAFPAAIAAIAAILTMWLFPKKNADTTIPIIIFVIFVALVILELLSRRPALRKWIDGDRAEILGQYLSSREDGKTSIVDVVYKKGIYSLRGKTFNQTGKPLGGWGSESLDISRTTLKYIYHGSHREEGAVFGGDGYARVEFYDPKLVHGHCSFMDDSALEWRHTEYRKLDKAIIGKVIDRNKLVANDYPLFVRKLRSRTDEQREALLM</sequence>
<dbReference type="AlphaFoldDB" id="A0A1H7QWC5"/>
<feature type="transmembrane region" description="Helical" evidence="1">
    <location>
        <begin position="34"/>
        <end position="53"/>
    </location>
</feature>
<feature type="transmembrane region" description="Helical" evidence="1">
    <location>
        <begin position="7"/>
        <end position="28"/>
    </location>
</feature>
<dbReference type="Proteomes" id="UP000198677">
    <property type="component" value="Unassembled WGS sequence"/>
</dbReference>
<organism evidence="2 3">
    <name type="scientific">Rhodococcus maanshanensis</name>
    <dbReference type="NCBI Taxonomy" id="183556"/>
    <lineage>
        <taxon>Bacteria</taxon>
        <taxon>Bacillati</taxon>
        <taxon>Actinomycetota</taxon>
        <taxon>Actinomycetes</taxon>
        <taxon>Mycobacteriales</taxon>
        <taxon>Nocardiaceae</taxon>
        <taxon>Rhodococcus</taxon>
    </lineage>
</organism>
<keyword evidence="1" id="KW-0472">Membrane</keyword>
<dbReference type="RefSeq" id="WP_072753581.1">
    <property type="nucleotide sequence ID" value="NZ_FOAW01000010.1"/>
</dbReference>